<feature type="domain" description="VOC" evidence="1">
    <location>
        <begin position="7"/>
        <end position="123"/>
    </location>
</feature>
<dbReference type="InterPro" id="IPR004360">
    <property type="entry name" value="Glyas_Fos-R_dOase_dom"/>
</dbReference>
<evidence type="ECO:0000313" key="3">
    <source>
        <dbReference type="Proteomes" id="UP000247078"/>
    </source>
</evidence>
<name>A0A855XZM4_9BACL</name>
<reference evidence="2 3" key="1">
    <citation type="submission" date="2018-05" db="EMBL/GenBank/DDBJ databases">
        <title>Freshwater and sediment microbial communities from various areas in North America, analyzing microbe dynamics in response to fracking.</title>
        <authorList>
            <person name="Lamendella R."/>
        </authorList>
    </citation>
    <scope>NUCLEOTIDE SEQUENCE [LARGE SCALE GENOMIC DNA]</scope>
    <source>
        <strain evidence="2 3">DB-3</strain>
    </source>
</reference>
<evidence type="ECO:0000259" key="1">
    <source>
        <dbReference type="PROSITE" id="PS51819"/>
    </source>
</evidence>
<keyword evidence="2" id="KW-0560">Oxidoreductase</keyword>
<keyword evidence="2" id="KW-0223">Dioxygenase</keyword>
<gene>
    <name evidence="2" type="ORF">DET56_106309</name>
</gene>
<dbReference type="Gene3D" id="3.10.180.10">
    <property type="entry name" value="2,3-Dihydroxybiphenyl 1,2-Dioxygenase, domain 1"/>
    <property type="match status" value="1"/>
</dbReference>
<dbReference type="Pfam" id="PF00903">
    <property type="entry name" value="Glyoxalase"/>
    <property type="match status" value="1"/>
</dbReference>
<dbReference type="SUPFAM" id="SSF54593">
    <property type="entry name" value="Glyoxalase/Bleomycin resistance protein/Dihydroxybiphenyl dioxygenase"/>
    <property type="match status" value="1"/>
</dbReference>
<dbReference type="Proteomes" id="UP000247078">
    <property type="component" value="Unassembled WGS sequence"/>
</dbReference>
<keyword evidence="2" id="KW-0456">Lyase</keyword>
<evidence type="ECO:0000313" key="2">
    <source>
        <dbReference type="EMBL" id="PWW39923.1"/>
    </source>
</evidence>
<sequence length="125" mass="14439">MNNLIENVDHVQIPVKDVDQAVGWYSEVLGLETLTVYPHAAWMKFNSGPVLMLHFSSKNDKTLWLSNDDFPMPSFMFLTKDIELLHTTLQTHDVKIRLYEDHGFGWVIKFTDPFGNELGAFQPKE</sequence>
<dbReference type="EMBL" id="QGTZ01000006">
    <property type="protein sequence ID" value="PWW39923.1"/>
    <property type="molecule type" value="Genomic_DNA"/>
</dbReference>
<protein>
    <submittedName>
        <fullName evidence="2">Catechol 2,3-dioxygenase-like lactoylglutathione lyase family enzyme</fullName>
    </submittedName>
</protein>
<dbReference type="RefSeq" id="WP_109999916.1">
    <property type="nucleotide sequence ID" value="NZ_QGTZ01000006.1"/>
</dbReference>
<comment type="caution">
    <text evidence="2">The sequence shown here is derived from an EMBL/GenBank/DDBJ whole genome shotgun (WGS) entry which is preliminary data.</text>
</comment>
<dbReference type="GO" id="GO:0051213">
    <property type="term" value="F:dioxygenase activity"/>
    <property type="evidence" value="ECO:0007669"/>
    <property type="project" value="UniProtKB-KW"/>
</dbReference>
<dbReference type="InterPro" id="IPR029068">
    <property type="entry name" value="Glyas_Bleomycin-R_OHBP_Dase"/>
</dbReference>
<dbReference type="AlphaFoldDB" id="A0A855XZM4"/>
<dbReference type="PROSITE" id="PS51819">
    <property type="entry name" value="VOC"/>
    <property type="match status" value="1"/>
</dbReference>
<organism evidence="2 3">
    <name type="scientific">Paenibacillus pabuli</name>
    <dbReference type="NCBI Taxonomy" id="1472"/>
    <lineage>
        <taxon>Bacteria</taxon>
        <taxon>Bacillati</taxon>
        <taxon>Bacillota</taxon>
        <taxon>Bacilli</taxon>
        <taxon>Bacillales</taxon>
        <taxon>Paenibacillaceae</taxon>
        <taxon>Paenibacillus</taxon>
    </lineage>
</organism>
<dbReference type="InterPro" id="IPR037523">
    <property type="entry name" value="VOC_core"/>
</dbReference>
<accession>A0A855XZM4</accession>
<dbReference type="GO" id="GO:0016829">
    <property type="term" value="F:lyase activity"/>
    <property type="evidence" value="ECO:0007669"/>
    <property type="project" value="UniProtKB-KW"/>
</dbReference>
<proteinExistence type="predicted"/>